<reference evidence="2" key="1">
    <citation type="submission" date="2020-05" db="EMBL/GenBank/DDBJ databases">
        <authorList>
            <person name="Chiriac C."/>
            <person name="Salcher M."/>
            <person name="Ghai R."/>
            <person name="Kavagutti S V."/>
        </authorList>
    </citation>
    <scope>NUCLEOTIDE SEQUENCE</scope>
</reference>
<dbReference type="EMBL" id="LR798327">
    <property type="protein sequence ID" value="CAB5223987.1"/>
    <property type="molecule type" value="Genomic_DNA"/>
</dbReference>
<gene>
    <name evidence="1" type="ORF">UFOVP705_57</name>
    <name evidence="2" type="ORF">UFOVP736_24</name>
</gene>
<protein>
    <submittedName>
        <fullName evidence="2">Uncharacterized protein</fullName>
    </submittedName>
</protein>
<name>A0A6J7X3X0_9CAUD</name>
<dbReference type="EMBL" id="LR796685">
    <property type="protein sequence ID" value="CAB4159174.1"/>
    <property type="molecule type" value="Genomic_DNA"/>
</dbReference>
<evidence type="ECO:0000313" key="1">
    <source>
        <dbReference type="EMBL" id="CAB4159174.1"/>
    </source>
</evidence>
<organism evidence="2">
    <name type="scientific">uncultured Caudovirales phage</name>
    <dbReference type="NCBI Taxonomy" id="2100421"/>
    <lineage>
        <taxon>Viruses</taxon>
        <taxon>Duplodnaviria</taxon>
        <taxon>Heunggongvirae</taxon>
        <taxon>Uroviricota</taxon>
        <taxon>Caudoviricetes</taxon>
        <taxon>Peduoviridae</taxon>
        <taxon>Maltschvirus</taxon>
        <taxon>Maltschvirus maltsch</taxon>
    </lineage>
</organism>
<evidence type="ECO:0000313" key="2">
    <source>
        <dbReference type="EMBL" id="CAB5223987.1"/>
    </source>
</evidence>
<accession>A0A6J7X3X0</accession>
<sequence length="122" mass="13370">MSFTQHGNGDYEFGFNDPDALLIAAAVGVKPQTLSLAYTPEFTASAENENGETESVVVGEDMVDFTLSGYLVDKDLFEDGLSFEFDGRYFIVMGRKRDLSNKEFVKAELTGKSHKLVTGLAV</sequence>
<proteinExistence type="predicted"/>